<dbReference type="GO" id="GO:0003755">
    <property type="term" value="F:peptidyl-prolyl cis-trans isomerase activity"/>
    <property type="evidence" value="ECO:0007669"/>
    <property type="project" value="UniProtKB-KW"/>
</dbReference>
<comment type="similarity">
    <text evidence="5">Belongs to the FKBP-type PPIase family. FKBP1 subfamily.</text>
</comment>
<dbReference type="PANTHER" id="PTHR10516:SF443">
    <property type="entry name" value="FK506-BINDING PROTEIN 59-RELATED"/>
    <property type="match status" value="1"/>
</dbReference>
<dbReference type="AlphaFoldDB" id="A0A5C3FS37"/>
<keyword evidence="9" id="KW-1185">Reference proteome</keyword>
<reference evidence="8" key="1">
    <citation type="submission" date="2018-03" db="EMBL/GenBank/DDBJ databases">
        <authorList>
            <person name="Guldener U."/>
        </authorList>
    </citation>
    <scope>NUCLEOTIDE SEQUENCE [LARGE SCALE GENOMIC DNA]</scope>
    <source>
        <strain evidence="8">ATCC34888</strain>
    </source>
</reference>
<dbReference type="FunFam" id="3.10.50.40:FF:000025">
    <property type="entry name" value="Peptidylprolyl isomerase"/>
    <property type="match status" value="1"/>
</dbReference>
<gene>
    <name evidence="8" type="ORF">PSANT_04819</name>
</gene>
<evidence type="ECO:0000313" key="9">
    <source>
        <dbReference type="Proteomes" id="UP000325008"/>
    </source>
</evidence>
<dbReference type="GO" id="GO:0005737">
    <property type="term" value="C:cytoplasm"/>
    <property type="evidence" value="ECO:0007669"/>
    <property type="project" value="TreeGrafter"/>
</dbReference>
<comment type="caution">
    <text evidence="8">The sequence shown here is derived from an EMBL/GenBank/DDBJ whole genome shotgun (WGS) entry which is preliminary data.</text>
</comment>
<dbReference type="Proteomes" id="UP000325008">
    <property type="component" value="Unassembled WGS sequence"/>
</dbReference>
<dbReference type="OrthoDB" id="1902587at2759"/>
<dbReference type="InterPro" id="IPR001179">
    <property type="entry name" value="PPIase_FKBP_dom"/>
</dbReference>
<dbReference type="PROSITE" id="PS50059">
    <property type="entry name" value="FKBP_PPIASE"/>
    <property type="match status" value="1"/>
</dbReference>
<evidence type="ECO:0000256" key="3">
    <source>
        <dbReference type="ARBA" id="ARBA00023110"/>
    </source>
</evidence>
<evidence type="ECO:0000313" key="8">
    <source>
        <dbReference type="EMBL" id="SPO47132.1"/>
    </source>
</evidence>
<evidence type="ECO:0000256" key="6">
    <source>
        <dbReference type="PROSITE-ProRule" id="PRU00277"/>
    </source>
</evidence>
<dbReference type="EMBL" id="OOIQ01000012">
    <property type="protein sequence ID" value="SPO47132.1"/>
    <property type="molecule type" value="Genomic_DNA"/>
</dbReference>
<dbReference type="Gene3D" id="3.10.50.40">
    <property type="match status" value="1"/>
</dbReference>
<evidence type="ECO:0000259" key="7">
    <source>
        <dbReference type="PROSITE" id="PS50059"/>
    </source>
</evidence>
<dbReference type="EC" id="5.2.1.8" evidence="2 6"/>
<dbReference type="InterPro" id="IPR046357">
    <property type="entry name" value="PPIase_dom_sf"/>
</dbReference>
<dbReference type="InterPro" id="IPR050689">
    <property type="entry name" value="FKBP-type_PPIase"/>
</dbReference>
<feature type="domain" description="PPIase FKBP-type" evidence="7">
    <location>
        <begin position="19"/>
        <end position="109"/>
    </location>
</feature>
<evidence type="ECO:0000256" key="2">
    <source>
        <dbReference type="ARBA" id="ARBA00013194"/>
    </source>
</evidence>
<comment type="catalytic activity">
    <reaction evidence="1 6">
        <text>[protein]-peptidylproline (omega=180) = [protein]-peptidylproline (omega=0)</text>
        <dbReference type="Rhea" id="RHEA:16237"/>
        <dbReference type="Rhea" id="RHEA-COMP:10747"/>
        <dbReference type="Rhea" id="RHEA-COMP:10748"/>
        <dbReference type="ChEBI" id="CHEBI:83833"/>
        <dbReference type="ChEBI" id="CHEBI:83834"/>
        <dbReference type="EC" id="5.2.1.8"/>
    </reaction>
</comment>
<evidence type="ECO:0000256" key="4">
    <source>
        <dbReference type="ARBA" id="ARBA00023235"/>
    </source>
</evidence>
<proteinExistence type="inferred from homology"/>
<keyword evidence="3 6" id="KW-0697">Rotamase</keyword>
<accession>A0A5C3FS37</accession>
<sequence length="114" mass="11965">MVQIERISPGNGTDFPKQGDTVTMHYTGTLAANGKEFDSSRKPGRGPFQTAIGIGRVIQGWDQGVPQLSLGERAKLIIPAKEGYGSAGAAGVIPPNADLIFDVELLAINGKKGM</sequence>
<protein>
    <recommendedName>
        <fullName evidence="2 6">peptidylprolyl isomerase</fullName>
        <ecNumber evidence="2 6">5.2.1.8</ecNumber>
    </recommendedName>
</protein>
<dbReference type="Pfam" id="PF00254">
    <property type="entry name" value="FKBP_C"/>
    <property type="match status" value="1"/>
</dbReference>
<keyword evidence="4 6" id="KW-0413">Isomerase</keyword>
<dbReference type="PANTHER" id="PTHR10516">
    <property type="entry name" value="PEPTIDYL-PROLYL CIS-TRANS ISOMERASE"/>
    <property type="match status" value="1"/>
</dbReference>
<name>A0A5C3FS37_PSEA2</name>
<evidence type="ECO:0000256" key="5">
    <source>
        <dbReference type="ARBA" id="ARBA00038106"/>
    </source>
</evidence>
<evidence type="ECO:0000256" key="1">
    <source>
        <dbReference type="ARBA" id="ARBA00000971"/>
    </source>
</evidence>
<dbReference type="SUPFAM" id="SSF54534">
    <property type="entry name" value="FKBP-like"/>
    <property type="match status" value="1"/>
</dbReference>
<organism evidence="8 9">
    <name type="scientific">Pseudozyma antarctica</name>
    <name type="common">Yeast</name>
    <name type="synonym">Candida antarctica</name>
    <dbReference type="NCBI Taxonomy" id="84753"/>
    <lineage>
        <taxon>Eukaryota</taxon>
        <taxon>Fungi</taxon>
        <taxon>Dikarya</taxon>
        <taxon>Basidiomycota</taxon>
        <taxon>Ustilaginomycotina</taxon>
        <taxon>Ustilaginomycetes</taxon>
        <taxon>Ustilaginales</taxon>
        <taxon>Ustilaginaceae</taxon>
        <taxon>Moesziomyces</taxon>
    </lineage>
</organism>